<dbReference type="GeneID" id="91090595"/>
<evidence type="ECO:0000313" key="9">
    <source>
        <dbReference type="Proteomes" id="UP000094043"/>
    </source>
</evidence>
<evidence type="ECO:0000256" key="3">
    <source>
        <dbReference type="ARBA" id="ARBA00022989"/>
    </source>
</evidence>
<feature type="transmembrane region" description="Helical" evidence="6">
    <location>
        <begin position="414"/>
        <end position="440"/>
    </location>
</feature>
<dbReference type="PANTHER" id="PTHR23502">
    <property type="entry name" value="MAJOR FACILITATOR SUPERFAMILY"/>
    <property type="match status" value="1"/>
</dbReference>
<dbReference type="SUPFAM" id="SSF103473">
    <property type="entry name" value="MFS general substrate transporter"/>
    <property type="match status" value="1"/>
</dbReference>
<gene>
    <name evidence="8" type="ORF">L203_106387</name>
</gene>
<feature type="domain" description="Major facilitator superfamily (MFS) profile" evidence="7">
    <location>
        <begin position="185"/>
        <end position="613"/>
    </location>
</feature>
<dbReference type="EMBL" id="CP143791">
    <property type="protein sequence ID" value="WVN91135.1"/>
    <property type="molecule type" value="Genomic_DNA"/>
</dbReference>
<keyword evidence="9" id="KW-1185">Reference proteome</keyword>
<dbReference type="InterPro" id="IPR036259">
    <property type="entry name" value="MFS_trans_sf"/>
</dbReference>
<evidence type="ECO:0000313" key="8">
    <source>
        <dbReference type="EMBL" id="WVN91135.1"/>
    </source>
</evidence>
<dbReference type="AlphaFoldDB" id="A0AAJ8M3D9"/>
<accession>A0AAJ8M3D9</accession>
<evidence type="ECO:0000256" key="6">
    <source>
        <dbReference type="SAM" id="Phobius"/>
    </source>
</evidence>
<dbReference type="GO" id="GO:0005886">
    <property type="term" value="C:plasma membrane"/>
    <property type="evidence" value="ECO:0007669"/>
    <property type="project" value="TreeGrafter"/>
</dbReference>
<feature type="transmembrane region" description="Helical" evidence="6">
    <location>
        <begin position="586"/>
        <end position="608"/>
    </location>
</feature>
<organism evidence="8 9">
    <name type="scientific">Cryptococcus depauperatus CBS 7841</name>
    <dbReference type="NCBI Taxonomy" id="1295531"/>
    <lineage>
        <taxon>Eukaryota</taxon>
        <taxon>Fungi</taxon>
        <taxon>Dikarya</taxon>
        <taxon>Basidiomycota</taxon>
        <taxon>Agaricomycotina</taxon>
        <taxon>Tremellomycetes</taxon>
        <taxon>Tremellales</taxon>
        <taxon>Cryptococcaceae</taxon>
        <taxon>Cryptococcus</taxon>
    </lineage>
</organism>
<dbReference type="PROSITE" id="PS50850">
    <property type="entry name" value="MFS"/>
    <property type="match status" value="1"/>
</dbReference>
<evidence type="ECO:0000259" key="7">
    <source>
        <dbReference type="PROSITE" id="PS50850"/>
    </source>
</evidence>
<feature type="compositionally biased region" description="Basic and acidic residues" evidence="5">
    <location>
        <begin position="1"/>
        <end position="10"/>
    </location>
</feature>
<dbReference type="Proteomes" id="UP000094043">
    <property type="component" value="Chromosome 8"/>
</dbReference>
<keyword evidence="2 6" id="KW-0812">Transmembrane</keyword>
<feature type="transmembrane region" description="Helical" evidence="6">
    <location>
        <begin position="309"/>
        <end position="330"/>
    </location>
</feature>
<dbReference type="InterPro" id="IPR011701">
    <property type="entry name" value="MFS"/>
</dbReference>
<protein>
    <recommendedName>
        <fullName evidence="7">Major facilitator superfamily (MFS) profile domain-containing protein</fullName>
    </recommendedName>
</protein>
<feature type="transmembrane region" description="Helical" evidence="6">
    <location>
        <begin position="220"/>
        <end position="239"/>
    </location>
</feature>
<dbReference type="KEGG" id="cdep:91090595"/>
<feature type="transmembrane region" description="Helical" evidence="6">
    <location>
        <begin position="452"/>
        <end position="469"/>
    </location>
</feature>
<feature type="transmembrane region" description="Helical" evidence="6">
    <location>
        <begin position="562"/>
        <end position="580"/>
    </location>
</feature>
<name>A0AAJ8M3D9_9TREE</name>
<reference evidence="8" key="3">
    <citation type="submission" date="2024-01" db="EMBL/GenBank/DDBJ databases">
        <authorList>
            <person name="Coelho M.A."/>
            <person name="David-Palma M."/>
            <person name="Shea T."/>
            <person name="Sun S."/>
            <person name="Cuomo C.A."/>
            <person name="Heitman J."/>
        </authorList>
    </citation>
    <scope>NUCLEOTIDE SEQUENCE</scope>
    <source>
        <strain evidence="8">CBS 7841</strain>
    </source>
</reference>
<sequence length="635" mass="69934">MADRPVKMDQKSLPNSRSDMSTHHSELSKTSSSMTVKDTYLEEPDATRLQTDREKPNLYTENKPSVGCAKDTVFPSTTHPLTTQTNICSQVMPICRAASTVRGRPNGNPLARMSSAQTVELQNELRRHISTHGAPSVRGSEKVMEVSKQLKPGGSDGQEELIVIDWLPDDPENPINFPRLKKHLILAAANLACFVAASNLSTCAILATWGVPYFEVSREVFVLTLTLPMIALAVAPLALAPLSESFGRSPIYHITSIITAILFIPQIWSKNFGGVLAARFFQGIGMSVSNSMVGGTVADLFLPSERGISMSLFALSVFCGQGLGVIFVGWTSQLHGIQWAYGLQAIIAAASVVFNIFFMRETRADVLLSHRAARLTKETGVQYIAVVDLETKDMWTLVRISLVRPLQYLVTEPIVSALSAWMGFAWTCIFLSQSSVILVFEAYGFNAAEAGTFEVTMIIGGLLGLISQYHQEYLYQRSARRHNGKAPPEVRLYWAAYGGLMFPLAFYVYAWTGRAGVVHWAVPAVALIFMNWGIFAIYNAVFTYLADAYEIYSSSAQAAHSFCRNLTAGIFPLFARQLYVNLGYPQASTLIASIGLLLSAAPILLVFYGKKLRARSKVTSQLCKDEEQRFEEGRP</sequence>
<reference evidence="8" key="1">
    <citation type="submission" date="2016-06" db="EMBL/GenBank/DDBJ databases">
        <authorList>
            <person name="Cuomo C."/>
            <person name="Litvintseva A."/>
            <person name="Heitman J."/>
            <person name="Chen Y."/>
            <person name="Sun S."/>
            <person name="Springer D."/>
            <person name="Dromer F."/>
            <person name="Young S."/>
            <person name="Zeng Q."/>
            <person name="Chapman S."/>
            <person name="Gujja S."/>
            <person name="Saif S."/>
            <person name="Birren B."/>
        </authorList>
    </citation>
    <scope>NUCLEOTIDE SEQUENCE</scope>
    <source>
        <strain evidence="8">CBS 7841</strain>
    </source>
</reference>
<keyword evidence="3 6" id="KW-1133">Transmembrane helix</keyword>
<dbReference type="Gene3D" id="1.20.1250.20">
    <property type="entry name" value="MFS general substrate transporter like domains"/>
    <property type="match status" value="1"/>
</dbReference>
<feature type="transmembrane region" description="Helical" evidence="6">
    <location>
        <begin position="517"/>
        <end position="541"/>
    </location>
</feature>
<feature type="transmembrane region" description="Helical" evidence="6">
    <location>
        <begin position="251"/>
        <end position="268"/>
    </location>
</feature>
<dbReference type="Pfam" id="PF07690">
    <property type="entry name" value="MFS_1"/>
    <property type="match status" value="1"/>
</dbReference>
<dbReference type="InterPro" id="IPR020846">
    <property type="entry name" value="MFS_dom"/>
</dbReference>
<proteinExistence type="predicted"/>
<feature type="transmembrane region" description="Helical" evidence="6">
    <location>
        <begin position="336"/>
        <end position="358"/>
    </location>
</feature>
<evidence type="ECO:0000256" key="2">
    <source>
        <dbReference type="ARBA" id="ARBA00022692"/>
    </source>
</evidence>
<evidence type="ECO:0000256" key="4">
    <source>
        <dbReference type="ARBA" id="ARBA00023136"/>
    </source>
</evidence>
<feature type="transmembrane region" description="Helical" evidence="6">
    <location>
        <begin position="280"/>
        <end position="302"/>
    </location>
</feature>
<evidence type="ECO:0000256" key="1">
    <source>
        <dbReference type="ARBA" id="ARBA00004141"/>
    </source>
</evidence>
<evidence type="ECO:0000256" key="5">
    <source>
        <dbReference type="SAM" id="MobiDB-lite"/>
    </source>
</evidence>
<dbReference type="RefSeq" id="XP_066071835.1">
    <property type="nucleotide sequence ID" value="XM_066215738.1"/>
</dbReference>
<feature type="transmembrane region" description="Helical" evidence="6">
    <location>
        <begin position="184"/>
        <end position="208"/>
    </location>
</feature>
<comment type="subcellular location">
    <subcellularLocation>
        <location evidence="1">Membrane</location>
        <topology evidence="1">Multi-pass membrane protein</topology>
    </subcellularLocation>
</comment>
<feature type="region of interest" description="Disordered" evidence="5">
    <location>
        <begin position="1"/>
        <end position="63"/>
    </location>
</feature>
<dbReference type="PANTHER" id="PTHR23502:SF134">
    <property type="entry name" value="MAJOR FACILITATOR SUPERFAMILY (MFS) PROFILE DOMAIN-CONTAINING PROTEIN-RELATED"/>
    <property type="match status" value="1"/>
</dbReference>
<keyword evidence="4 6" id="KW-0472">Membrane</keyword>
<dbReference type="GO" id="GO:0022857">
    <property type="term" value="F:transmembrane transporter activity"/>
    <property type="evidence" value="ECO:0007669"/>
    <property type="project" value="InterPro"/>
</dbReference>
<feature type="transmembrane region" description="Helical" evidence="6">
    <location>
        <begin position="490"/>
        <end position="511"/>
    </location>
</feature>
<reference evidence="8" key="2">
    <citation type="journal article" date="2022" name="Elife">
        <title>Obligate sexual reproduction of a homothallic fungus closely related to the Cryptococcus pathogenic species complex.</title>
        <authorList>
            <person name="Passer A.R."/>
            <person name="Clancey S.A."/>
            <person name="Shea T."/>
            <person name="David-Palma M."/>
            <person name="Averette A.F."/>
            <person name="Boekhout T."/>
            <person name="Porcel B.M."/>
            <person name="Nowrousian M."/>
            <person name="Cuomo C.A."/>
            <person name="Sun S."/>
            <person name="Heitman J."/>
            <person name="Coelho M.A."/>
        </authorList>
    </citation>
    <scope>NUCLEOTIDE SEQUENCE</scope>
    <source>
        <strain evidence="8">CBS 7841</strain>
    </source>
</reference>